<organism evidence="1 2">
    <name type="scientific">Trifolium medium</name>
    <dbReference type="NCBI Taxonomy" id="97028"/>
    <lineage>
        <taxon>Eukaryota</taxon>
        <taxon>Viridiplantae</taxon>
        <taxon>Streptophyta</taxon>
        <taxon>Embryophyta</taxon>
        <taxon>Tracheophyta</taxon>
        <taxon>Spermatophyta</taxon>
        <taxon>Magnoliopsida</taxon>
        <taxon>eudicotyledons</taxon>
        <taxon>Gunneridae</taxon>
        <taxon>Pentapetalae</taxon>
        <taxon>rosids</taxon>
        <taxon>fabids</taxon>
        <taxon>Fabales</taxon>
        <taxon>Fabaceae</taxon>
        <taxon>Papilionoideae</taxon>
        <taxon>50 kb inversion clade</taxon>
        <taxon>NPAAA clade</taxon>
        <taxon>Hologalegina</taxon>
        <taxon>IRL clade</taxon>
        <taxon>Trifolieae</taxon>
        <taxon>Trifolium</taxon>
    </lineage>
</organism>
<reference evidence="1 2" key="1">
    <citation type="journal article" date="2018" name="Front. Plant Sci.">
        <title>Red Clover (Trifolium pratense) and Zigzag Clover (T. medium) - A Picture of Genomic Similarities and Differences.</title>
        <authorList>
            <person name="Dluhosova J."/>
            <person name="Istvanek J."/>
            <person name="Nedelnik J."/>
            <person name="Repkova J."/>
        </authorList>
    </citation>
    <scope>NUCLEOTIDE SEQUENCE [LARGE SCALE GENOMIC DNA]</scope>
    <source>
        <strain evidence="2">cv. 10/8</strain>
        <tissue evidence="1">Leaf</tissue>
    </source>
</reference>
<evidence type="ECO:0000313" key="1">
    <source>
        <dbReference type="EMBL" id="MCI98355.1"/>
    </source>
</evidence>
<accession>A0A392WLW0</accession>
<feature type="non-terminal residue" evidence="1">
    <location>
        <position position="48"/>
    </location>
</feature>
<proteinExistence type="predicted"/>
<protein>
    <submittedName>
        <fullName evidence="1">Uncharacterized protein</fullName>
    </submittedName>
</protein>
<name>A0A392WLW0_9FABA</name>
<dbReference type="EMBL" id="LXQA011471262">
    <property type="protein sequence ID" value="MCI98355.1"/>
    <property type="molecule type" value="Genomic_DNA"/>
</dbReference>
<keyword evidence="2" id="KW-1185">Reference proteome</keyword>
<dbReference type="AlphaFoldDB" id="A0A392WLW0"/>
<dbReference type="Proteomes" id="UP000265520">
    <property type="component" value="Unassembled WGS sequence"/>
</dbReference>
<sequence>MGRYKPHLDLMLFPVVREGIFKFGHLHPQLLILRLQLLQLTSRAYLLA</sequence>
<evidence type="ECO:0000313" key="2">
    <source>
        <dbReference type="Proteomes" id="UP000265520"/>
    </source>
</evidence>
<comment type="caution">
    <text evidence="1">The sequence shown here is derived from an EMBL/GenBank/DDBJ whole genome shotgun (WGS) entry which is preliminary data.</text>
</comment>